<dbReference type="EMBL" id="BNAF01000012">
    <property type="protein sequence ID" value="GHE44782.1"/>
    <property type="molecule type" value="Genomic_DNA"/>
</dbReference>
<feature type="domain" description="GH26" evidence="5">
    <location>
        <begin position="48"/>
        <end position="381"/>
    </location>
</feature>
<comment type="similarity">
    <text evidence="1 4">Belongs to the glycosyl hydrolase 26 family.</text>
</comment>
<gene>
    <name evidence="6" type="ORF">GCM10017764_30010</name>
</gene>
<evidence type="ECO:0000313" key="7">
    <source>
        <dbReference type="Proteomes" id="UP000620550"/>
    </source>
</evidence>
<evidence type="ECO:0000256" key="1">
    <source>
        <dbReference type="ARBA" id="ARBA00007754"/>
    </source>
</evidence>
<dbReference type="PRINTS" id="PR00739">
    <property type="entry name" value="GLHYDRLASE26"/>
</dbReference>
<name>A0ABQ3HZZ4_9SPHI</name>
<dbReference type="RefSeq" id="WP_189627518.1">
    <property type="nucleotide sequence ID" value="NZ_BNAF01000012.1"/>
</dbReference>
<dbReference type="Proteomes" id="UP000620550">
    <property type="component" value="Unassembled WGS sequence"/>
</dbReference>
<evidence type="ECO:0000313" key="6">
    <source>
        <dbReference type="EMBL" id="GHE44782.1"/>
    </source>
</evidence>
<dbReference type="SUPFAM" id="SSF51445">
    <property type="entry name" value="(Trans)glycosidases"/>
    <property type="match status" value="1"/>
</dbReference>
<keyword evidence="3 4" id="KW-0326">Glycosidase</keyword>
<reference evidence="7" key="1">
    <citation type="journal article" date="2019" name="Int. J. Syst. Evol. Microbiol.">
        <title>The Global Catalogue of Microorganisms (GCM) 10K type strain sequencing project: providing services to taxonomists for standard genome sequencing and annotation.</title>
        <authorList>
            <consortium name="The Broad Institute Genomics Platform"/>
            <consortium name="The Broad Institute Genome Sequencing Center for Infectious Disease"/>
            <person name="Wu L."/>
            <person name="Ma J."/>
        </authorList>
    </citation>
    <scope>NUCLEOTIDE SEQUENCE [LARGE SCALE GENOMIC DNA]</scope>
    <source>
        <strain evidence="7">CGMCC 1.12966</strain>
    </source>
</reference>
<dbReference type="InterPro" id="IPR000805">
    <property type="entry name" value="Glyco_hydro_26"/>
</dbReference>
<protein>
    <submittedName>
        <fullName evidence="6">Mannan endo-1,4-beta-mannosidase</fullName>
    </submittedName>
</protein>
<accession>A0ABQ3HZZ4</accession>
<dbReference type="PANTHER" id="PTHR40079:SF4">
    <property type="entry name" value="GH26 DOMAIN-CONTAINING PROTEIN-RELATED"/>
    <property type="match status" value="1"/>
</dbReference>
<proteinExistence type="inferred from homology"/>
<dbReference type="PROSITE" id="PS51764">
    <property type="entry name" value="GH26"/>
    <property type="match status" value="1"/>
</dbReference>
<feature type="active site" description="Proton donor" evidence="4">
    <location>
        <position position="203"/>
    </location>
</feature>
<evidence type="ECO:0000256" key="2">
    <source>
        <dbReference type="ARBA" id="ARBA00022801"/>
    </source>
</evidence>
<dbReference type="PANTHER" id="PTHR40079">
    <property type="entry name" value="MANNAN ENDO-1,4-BETA-MANNOSIDASE E-RELATED"/>
    <property type="match status" value="1"/>
</dbReference>
<organism evidence="6 7">
    <name type="scientific">Sphingobacterium griseoflavum</name>
    <dbReference type="NCBI Taxonomy" id="1474952"/>
    <lineage>
        <taxon>Bacteria</taxon>
        <taxon>Pseudomonadati</taxon>
        <taxon>Bacteroidota</taxon>
        <taxon>Sphingobacteriia</taxon>
        <taxon>Sphingobacteriales</taxon>
        <taxon>Sphingobacteriaceae</taxon>
        <taxon>Sphingobacterium</taxon>
    </lineage>
</organism>
<evidence type="ECO:0000256" key="4">
    <source>
        <dbReference type="PROSITE-ProRule" id="PRU01100"/>
    </source>
</evidence>
<keyword evidence="7" id="KW-1185">Reference proteome</keyword>
<evidence type="ECO:0000256" key="3">
    <source>
        <dbReference type="ARBA" id="ARBA00023295"/>
    </source>
</evidence>
<dbReference type="Gene3D" id="3.20.20.80">
    <property type="entry name" value="Glycosidases"/>
    <property type="match status" value="1"/>
</dbReference>
<feature type="active site" description="Nucleophile" evidence="4">
    <location>
        <position position="306"/>
    </location>
</feature>
<evidence type="ECO:0000259" key="5">
    <source>
        <dbReference type="PROSITE" id="PS51764"/>
    </source>
</evidence>
<dbReference type="PROSITE" id="PS51257">
    <property type="entry name" value="PROKAR_LIPOPROTEIN"/>
    <property type="match status" value="1"/>
</dbReference>
<sequence>MKKIHSLAFTILFIGSAACSKSGPAHSEDPKQQFQQIALTLYDKAATDETKALYSQLWRIQDRGFLFGHHDDLLYGREWMDEQGRSDTYEIVGDYPAVYSVDLAELMDDRITTSTLNNARKRTILEARARGEVVTAMCHLNNPLTGGDSWDNSSASVAREILEEGSTTNQKFKGWLDNLAAFALSLKDKDGNLIPIVFRPFHEHTQAWSWWGSSCTTPDEFISLWKFTLSYLTKTKNVHNLIFAISPQRDNNGGREELLIRWPGDSFVDFIGMDCYHGTNTQAFTANLTALQQLSMEKLKPCGVTEIGIEGIQNGNAPYTDYWTEQILIPMVGKKVSMIVMWRNAFDPLKEGNHFYGPWKGHPSTENFKVLYRSSISLFSKELPNMYVLAEGVTVN</sequence>
<comment type="caution">
    <text evidence="6">The sequence shown here is derived from an EMBL/GenBank/DDBJ whole genome shotgun (WGS) entry which is preliminary data.</text>
</comment>
<dbReference type="InterPro" id="IPR017853">
    <property type="entry name" value="GH"/>
</dbReference>
<dbReference type="InterPro" id="IPR022790">
    <property type="entry name" value="GH26_dom"/>
</dbReference>
<keyword evidence="2 4" id="KW-0378">Hydrolase</keyword>
<dbReference type="Pfam" id="PF02156">
    <property type="entry name" value="Glyco_hydro_26"/>
    <property type="match status" value="1"/>
</dbReference>